<sequence>MVKVRKAVENIFFSIKFLCLIFFLLGILCSEKNEEVDSSKDSGNLCKKCFHPHEPNLRCFTAIKNLEMNIKSHASTIGVSERHDDTKKDDMIDETSSASSNEEIFDDKDRHLSDYDLIDISEGSITSDIDEIGTKEGEGIKD</sequence>
<keyword evidence="2" id="KW-0472">Membrane</keyword>
<feature type="transmembrane region" description="Helical" evidence="2">
    <location>
        <begin position="7"/>
        <end position="28"/>
    </location>
</feature>
<comment type="caution">
    <text evidence="4">The sequence shown here is derived from an EMBL/GenBank/DDBJ whole genome shotgun (WGS) entry which is preliminary data.</text>
</comment>
<feature type="region of interest" description="Disordered" evidence="1">
    <location>
        <begin position="77"/>
        <end position="107"/>
    </location>
</feature>
<keyword evidence="5" id="KW-1185">Reference proteome</keyword>
<keyword evidence="2" id="KW-1133">Transmembrane helix</keyword>
<gene>
    <name evidence="3" type="ORF">CWI37_0025p0030</name>
    <name evidence="4" type="ORF">CWI38_0717p0010</name>
</gene>
<evidence type="ECO:0000313" key="3">
    <source>
        <dbReference type="EMBL" id="TBU05307.1"/>
    </source>
</evidence>
<dbReference type="Proteomes" id="UP000292362">
    <property type="component" value="Unassembled WGS sequence"/>
</dbReference>
<evidence type="ECO:0000313" key="4">
    <source>
        <dbReference type="EMBL" id="TBU12540.1"/>
    </source>
</evidence>
<dbReference type="AlphaFoldDB" id="A0A4Q9LXU6"/>
<evidence type="ECO:0000256" key="1">
    <source>
        <dbReference type="SAM" id="MobiDB-lite"/>
    </source>
</evidence>
<evidence type="ECO:0000256" key="2">
    <source>
        <dbReference type="SAM" id="Phobius"/>
    </source>
</evidence>
<name>A0A4Q9LXU6_9MICR</name>
<dbReference type="VEuPathDB" id="MicrosporidiaDB:CWI37_0025p0030"/>
<keyword evidence="2" id="KW-0812">Transmembrane</keyword>
<dbReference type="VEuPathDB" id="MicrosporidiaDB:CWI38_0717p0010"/>
<reference evidence="5 6" key="1">
    <citation type="submission" date="2017-12" db="EMBL/GenBank/DDBJ databases">
        <authorList>
            <person name="Pombert J.-F."/>
            <person name="Haag K.L."/>
            <person name="Ebert D."/>
        </authorList>
    </citation>
    <scope>NUCLEOTIDE SEQUENCE [LARGE SCALE GENOMIC DNA]</scope>
    <source>
        <strain evidence="3">FI-OER-3-3</strain>
        <strain evidence="4">IL-G-3</strain>
    </source>
</reference>
<evidence type="ECO:0000313" key="5">
    <source>
        <dbReference type="Proteomes" id="UP000292282"/>
    </source>
</evidence>
<accession>A0A4Q9LXU6</accession>
<dbReference type="Proteomes" id="UP000292282">
    <property type="component" value="Unassembled WGS sequence"/>
</dbReference>
<feature type="compositionally biased region" description="Basic and acidic residues" evidence="1">
    <location>
        <begin position="80"/>
        <end position="90"/>
    </location>
</feature>
<dbReference type="EMBL" id="PITK01000717">
    <property type="protein sequence ID" value="TBU12540.1"/>
    <property type="molecule type" value="Genomic_DNA"/>
</dbReference>
<protein>
    <submittedName>
        <fullName evidence="4">Uncharacterized protein</fullName>
    </submittedName>
</protein>
<evidence type="ECO:0000313" key="6">
    <source>
        <dbReference type="Proteomes" id="UP000292362"/>
    </source>
</evidence>
<proteinExistence type="predicted"/>
<organism evidence="4 5">
    <name type="scientific">Hamiltosporidium tvaerminnensis</name>
    <dbReference type="NCBI Taxonomy" id="1176355"/>
    <lineage>
        <taxon>Eukaryota</taxon>
        <taxon>Fungi</taxon>
        <taxon>Fungi incertae sedis</taxon>
        <taxon>Microsporidia</taxon>
        <taxon>Dubosqiidae</taxon>
        <taxon>Hamiltosporidium</taxon>
    </lineage>
</organism>
<dbReference type="EMBL" id="PITJ01000025">
    <property type="protein sequence ID" value="TBU05307.1"/>
    <property type="molecule type" value="Genomic_DNA"/>
</dbReference>